<accession>W8C4P9</accession>
<organism evidence="1">
    <name type="scientific">Ceratitis capitata</name>
    <name type="common">Mediterranean fruit fly</name>
    <name type="synonym">Tephritis capitata</name>
    <dbReference type="NCBI Taxonomy" id="7213"/>
    <lineage>
        <taxon>Eukaryota</taxon>
        <taxon>Metazoa</taxon>
        <taxon>Ecdysozoa</taxon>
        <taxon>Arthropoda</taxon>
        <taxon>Hexapoda</taxon>
        <taxon>Insecta</taxon>
        <taxon>Pterygota</taxon>
        <taxon>Neoptera</taxon>
        <taxon>Endopterygota</taxon>
        <taxon>Diptera</taxon>
        <taxon>Brachycera</taxon>
        <taxon>Muscomorpha</taxon>
        <taxon>Tephritoidea</taxon>
        <taxon>Tephritidae</taxon>
        <taxon>Ceratitis</taxon>
        <taxon>Ceratitis</taxon>
    </lineage>
</organism>
<dbReference type="AlphaFoldDB" id="W8C4P9"/>
<name>W8C4P9_CERCA</name>
<dbReference type="EMBL" id="GAMC01009443">
    <property type="protein sequence ID" value="JAB97112.1"/>
    <property type="molecule type" value="mRNA"/>
</dbReference>
<sequence length="110" mass="13195">MAKKSKEVKPDELWAYVYMDGKEESRRDVIGKRQKHFRAGKTTEKFHIKLKSFKPYIKSEPKVIPYEIKEWEAQIKAIEEVEKADKVKEKSKTDRARDEMRFKLVCYKIV</sequence>
<proteinExistence type="evidence at transcript level"/>
<reference evidence="1" key="1">
    <citation type="submission" date="2013-07" db="EMBL/GenBank/DDBJ databases">
        <authorList>
            <person name="Geib S."/>
        </authorList>
    </citation>
    <scope>NUCLEOTIDE SEQUENCE</scope>
</reference>
<protein>
    <submittedName>
        <fullName evidence="1">Uncharacterized protein</fullName>
    </submittedName>
</protein>
<reference evidence="1" key="2">
    <citation type="journal article" date="2014" name="BMC Genomics">
        <title>A genomic perspective to assessing quality of mass-reared SIT flies used in Mediterranean fruit fly (Ceratitis capitata) eradication in California.</title>
        <authorList>
            <person name="Calla B."/>
            <person name="Hall B."/>
            <person name="Hou S."/>
            <person name="Geib S.M."/>
        </authorList>
    </citation>
    <scope>NUCLEOTIDE SEQUENCE</scope>
</reference>
<dbReference type="EMBL" id="GAMC01009450">
    <property type="protein sequence ID" value="JAB97105.1"/>
    <property type="molecule type" value="mRNA"/>
</dbReference>
<dbReference type="EMBL" id="GAMC01009446">
    <property type="protein sequence ID" value="JAB97109.1"/>
    <property type="molecule type" value="mRNA"/>
</dbReference>
<evidence type="ECO:0000313" key="1">
    <source>
        <dbReference type="EMBL" id="JAB97109.1"/>
    </source>
</evidence>